<dbReference type="InterPro" id="IPR041522">
    <property type="entry name" value="CdaR_GGDEF"/>
</dbReference>
<sequence>MRAQGPDISSATRALAEALLTEVDTLIERLLAAIFTDNPAWTDYSPVPRDDLREGCRDYLTRVLEVLGGHVGRPVSDDDVAAAIARHRLAQGVPLEVMLRTFRLGGRIVWEALLEQAARTGVPPAAVLEAGTATWTVIDQLSSALSSAYRDSELDRVRRDEQRRTALVEDLLGARAHDVAFAARAAQELELPATSAYIAVVADVGPDGIAALAGPRTALRAVGIRSVWLTRVDTLVGLVALEHRSLGEVLARLRPLARGRAAASPTVPELAEVSTAHALALVALSTVRPDDPGLVSLEERYPEALLARSPDLTDRLLARSLGGVLERPARERDVLLRTLAVWLEEDRSAAHAAARLHCHRNTVLNRLQRVSTLVGRPLHGRRAYVELSLALSALELPGEPL</sequence>
<dbReference type="InterPro" id="IPR042070">
    <property type="entry name" value="PucR_C-HTH_sf"/>
</dbReference>
<dbReference type="Gene3D" id="1.10.10.2840">
    <property type="entry name" value="PucR C-terminal helix-turn-helix domain"/>
    <property type="match status" value="1"/>
</dbReference>
<dbReference type="PANTHER" id="PTHR33744">
    <property type="entry name" value="CARBOHYDRATE DIACID REGULATOR"/>
    <property type="match status" value="1"/>
</dbReference>
<comment type="similarity">
    <text evidence="1">Belongs to the CdaR family.</text>
</comment>
<reference evidence="5 6" key="1">
    <citation type="submission" date="2011-11" db="EMBL/GenBank/DDBJ databases">
        <title>The Noncontiguous Finished sequence of Saccharomonospora cyanea NA-134.</title>
        <authorList>
            <consortium name="US DOE Joint Genome Institute"/>
            <person name="Lucas S."/>
            <person name="Han J."/>
            <person name="Lapidus A."/>
            <person name="Cheng J.-F."/>
            <person name="Goodwin L."/>
            <person name="Pitluck S."/>
            <person name="Peters L."/>
            <person name="Ovchinnikova G."/>
            <person name="Lu M."/>
            <person name="Detter J.C."/>
            <person name="Han C."/>
            <person name="Tapia R."/>
            <person name="Land M."/>
            <person name="Hauser L."/>
            <person name="Kyrpides N."/>
            <person name="Ivanova N."/>
            <person name="Pagani I."/>
            <person name="Brambilla E.-M."/>
            <person name="Klenk H.-P."/>
            <person name="Woyke T."/>
        </authorList>
    </citation>
    <scope>NUCLEOTIDE SEQUENCE [LARGE SCALE GENOMIC DNA]</scope>
    <source>
        <strain evidence="5 6">NA-134</strain>
    </source>
</reference>
<evidence type="ECO:0000256" key="1">
    <source>
        <dbReference type="ARBA" id="ARBA00006754"/>
    </source>
</evidence>
<feature type="domain" description="CdaR GGDEF-like" evidence="4">
    <location>
        <begin position="179"/>
        <end position="285"/>
    </location>
</feature>
<keyword evidence="6" id="KW-1185">Reference proteome</keyword>
<dbReference type="eggNOG" id="COG2508">
    <property type="taxonomic scope" value="Bacteria"/>
</dbReference>
<proteinExistence type="inferred from homology"/>
<dbReference type="AlphaFoldDB" id="H5XNP1"/>
<name>H5XNP1_9PSEU</name>
<dbReference type="Proteomes" id="UP000002791">
    <property type="component" value="Chromosome"/>
</dbReference>
<dbReference type="InterPro" id="IPR025751">
    <property type="entry name" value="RsbRD_N_dom"/>
</dbReference>
<dbReference type="Pfam" id="PF17853">
    <property type="entry name" value="GGDEF_2"/>
    <property type="match status" value="1"/>
</dbReference>
<dbReference type="Pfam" id="PF13556">
    <property type="entry name" value="HTH_30"/>
    <property type="match status" value="1"/>
</dbReference>
<organism evidence="5 6">
    <name type="scientific">Saccharomonospora cyanea NA-134</name>
    <dbReference type="NCBI Taxonomy" id="882082"/>
    <lineage>
        <taxon>Bacteria</taxon>
        <taxon>Bacillati</taxon>
        <taxon>Actinomycetota</taxon>
        <taxon>Actinomycetes</taxon>
        <taxon>Pseudonocardiales</taxon>
        <taxon>Pseudonocardiaceae</taxon>
        <taxon>Saccharomonospora</taxon>
    </lineage>
</organism>
<accession>H5XNP1</accession>
<dbReference type="InterPro" id="IPR025736">
    <property type="entry name" value="PucR_C-HTH_dom"/>
</dbReference>
<dbReference type="Pfam" id="PF14361">
    <property type="entry name" value="RsbRD_N"/>
    <property type="match status" value="1"/>
</dbReference>
<evidence type="ECO:0000259" key="2">
    <source>
        <dbReference type="Pfam" id="PF13556"/>
    </source>
</evidence>
<feature type="domain" description="PucR C-terminal helix-turn-helix" evidence="2">
    <location>
        <begin position="335"/>
        <end position="392"/>
    </location>
</feature>
<gene>
    <name evidence="5" type="ORF">SaccyDRAFT_2217</name>
</gene>
<evidence type="ECO:0008006" key="7">
    <source>
        <dbReference type="Google" id="ProtNLM"/>
    </source>
</evidence>
<evidence type="ECO:0000259" key="4">
    <source>
        <dbReference type="Pfam" id="PF17853"/>
    </source>
</evidence>
<dbReference type="RefSeq" id="WP_005456125.1">
    <property type="nucleotide sequence ID" value="NZ_CM001440.1"/>
</dbReference>
<dbReference type="STRING" id="882082.SaccyDRAFT_2217"/>
<dbReference type="EMBL" id="CM001440">
    <property type="protein sequence ID" value="EHR61102.1"/>
    <property type="molecule type" value="Genomic_DNA"/>
</dbReference>
<evidence type="ECO:0000313" key="5">
    <source>
        <dbReference type="EMBL" id="EHR61102.1"/>
    </source>
</evidence>
<feature type="domain" description="RsbT co-antagonist protein RsbRD N-terminal" evidence="3">
    <location>
        <begin position="24"/>
        <end position="164"/>
    </location>
</feature>
<dbReference type="InterPro" id="IPR051448">
    <property type="entry name" value="CdaR-like_regulators"/>
</dbReference>
<dbReference type="PANTHER" id="PTHR33744:SF1">
    <property type="entry name" value="DNA-BINDING TRANSCRIPTIONAL ACTIVATOR ADER"/>
    <property type="match status" value="1"/>
</dbReference>
<protein>
    <recommendedName>
        <fullName evidence="7">PucR C-terminal helix-turn-helix domain-containing protein</fullName>
    </recommendedName>
</protein>
<dbReference type="HOGENOM" id="CLU_041278_0_0_11"/>
<evidence type="ECO:0000259" key="3">
    <source>
        <dbReference type="Pfam" id="PF14361"/>
    </source>
</evidence>
<evidence type="ECO:0000313" key="6">
    <source>
        <dbReference type="Proteomes" id="UP000002791"/>
    </source>
</evidence>
<dbReference type="OrthoDB" id="3196285at2"/>